<evidence type="ECO:0000256" key="1">
    <source>
        <dbReference type="ARBA" id="ARBA00022553"/>
    </source>
</evidence>
<evidence type="ECO:0000256" key="5">
    <source>
        <dbReference type="ARBA" id="ARBA00022777"/>
    </source>
</evidence>
<dbReference type="FunFam" id="3.30.870.10:FF:000001">
    <property type="entry name" value="Polyphosphate kinase"/>
    <property type="match status" value="1"/>
</dbReference>
<dbReference type="PIRSF" id="PIRSF015589">
    <property type="entry name" value="PP_kinase"/>
    <property type="match status" value="1"/>
</dbReference>
<evidence type="ECO:0000313" key="15">
    <source>
        <dbReference type="Proteomes" id="UP000650466"/>
    </source>
</evidence>
<feature type="domain" description="Polyphosphate kinase middle" evidence="10">
    <location>
        <begin position="118"/>
        <end position="301"/>
    </location>
</feature>
<keyword evidence="7 8" id="KW-0460">Magnesium</keyword>
<proteinExistence type="inferred from homology"/>
<dbReference type="InterPro" id="IPR036830">
    <property type="entry name" value="PP_kinase_middle_dom_sf"/>
</dbReference>
<evidence type="ECO:0000313" key="14">
    <source>
        <dbReference type="EMBL" id="MBD0384243.1"/>
    </source>
</evidence>
<comment type="catalytic activity">
    <reaction evidence="8 9">
        <text>[phosphate](n) + ATP = [phosphate](n+1) + ADP</text>
        <dbReference type="Rhea" id="RHEA:19573"/>
        <dbReference type="Rhea" id="RHEA-COMP:9859"/>
        <dbReference type="Rhea" id="RHEA-COMP:14280"/>
        <dbReference type="ChEBI" id="CHEBI:16838"/>
        <dbReference type="ChEBI" id="CHEBI:30616"/>
        <dbReference type="ChEBI" id="CHEBI:456216"/>
        <dbReference type="EC" id="2.7.4.1"/>
    </reaction>
</comment>
<dbReference type="Pfam" id="PF02503">
    <property type="entry name" value="PP_kinase"/>
    <property type="match status" value="1"/>
</dbReference>
<evidence type="ECO:0000256" key="7">
    <source>
        <dbReference type="ARBA" id="ARBA00022842"/>
    </source>
</evidence>
<dbReference type="AlphaFoldDB" id="A0A926KVU1"/>
<evidence type="ECO:0000256" key="3">
    <source>
        <dbReference type="ARBA" id="ARBA00022723"/>
    </source>
</evidence>
<dbReference type="NCBIfam" id="NF003918">
    <property type="entry name" value="PRK05443.1-2"/>
    <property type="match status" value="1"/>
</dbReference>
<accession>A0A926KVU1</accession>
<dbReference type="Pfam" id="PF13090">
    <property type="entry name" value="PP_kinase_C"/>
    <property type="match status" value="1"/>
</dbReference>
<dbReference type="GO" id="GO:0009358">
    <property type="term" value="C:polyphosphate kinase complex"/>
    <property type="evidence" value="ECO:0007669"/>
    <property type="project" value="InterPro"/>
</dbReference>
<feature type="binding site" evidence="8">
    <location>
        <position position="562"/>
    </location>
    <ligand>
        <name>ATP</name>
        <dbReference type="ChEBI" id="CHEBI:30616"/>
    </ligand>
</feature>
<evidence type="ECO:0000256" key="8">
    <source>
        <dbReference type="HAMAP-Rule" id="MF_00347"/>
    </source>
</evidence>
<evidence type="ECO:0000259" key="10">
    <source>
        <dbReference type="Pfam" id="PF02503"/>
    </source>
</evidence>
<dbReference type="RefSeq" id="WP_188178021.1">
    <property type="nucleotide sequence ID" value="NZ_JACVVD010000017.1"/>
</dbReference>
<evidence type="ECO:0000259" key="11">
    <source>
        <dbReference type="Pfam" id="PF13089"/>
    </source>
</evidence>
<dbReference type="GO" id="GO:0005524">
    <property type="term" value="F:ATP binding"/>
    <property type="evidence" value="ECO:0007669"/>
    <property type="project" value="UniProtKB-KW"/>
</dbReference>
<keyword evidence="4 8" id="KW-0547">Nucleotide-binding</keyword>
<sequence>MNKYINRDLSWLQFNRRVLEEAQDNNTPLLERAKFLSIVSTNLDEFVSVRVAGIMDKIKAGNVESDFTGFTPPELLNEIERMIDQLIKDQYQAHDRIIRLLKNEGIAFTTYGELDDDQKKEMEAYYFQWVFPVLTPLAVDKSRPFPLVRSKSVYLAVVLKQSADISDMETHVALVEIPANLSRFIEVSSQIDSKKRYFILLEDLIKGHMHTLFNLYSPVAFHSFRLTRNADLVVDEEGSDDLLDEMEKVLRKRKRGTPVRLEIEKGFDLAALELIKNELEIDHHLLITAEGPVDLSFYMQFASSITGYEHLKYPKFEPMYPREFSHTDDFFSVLRKRDVVVYHPYESFEAVTDFIGQSAADPDVLAIKMTLYRVNGDSRIIQALIRAAEAGKQVTVIVELKARFDEARNIEWAKELERAGCHVVYGLAGLKIHCKMTLVVRREADSLNRYIHVASGNYNEVSARLFTDIGLFTSDPDICEDVANVFNKITGFYIPRSWHYLDVAPTHLKQRLFSLIRRESENASLGKAARIIVKVNALANQEVTDQLYAASQAGVRIDLIVRGICTLRPGIPGLSDNIAVRSIVDRFLEHSRVFYFKNAGSPQVWVSSSDWMTRNLDHRIELMCPILDHRQKSILIHYLMLLLDDNVKARQLLPDGSYIRVDNQKLSCRSQLEAKDLVMVKYSSSAIPMKDEEIAVPLENYIEHDNHKPVIYH</sequence>
<keyword evidence="1 8" id="KW-0597">Phosphoprotein</keyword>
<organism evidence="14 15">
    <name type="scientific">Paenibacillus sedimenti</name>
    <dbReference type="NCBI Taxonomy" id="2770274"/>
    <lineage>
        <taxon>Bacteria</taxon>
        <taxon>Bacillati</taxon>
        <taxon>Bacillota</taxon>
        <taxon>Bacilli</taxon>
        <taxon>Bacillales</taxon>
        <taxon>Paenibacillaceae</taxon>
        <taxon>Paenibacillus</taxon>
    </lineage>
</organism>
<keyword evidence="3 8" id="KW-0479">Metal-binding</keyword>
<keyword evidence="15" id="KW-1185">Reference proteome</keyword>
<feature type="binding site" evidence="8">
    <location>
        <position position="403"/>
    </location>
    <ligand>
        <name>Mg(2+)</name>
        <dbReference type="ChEBI" id="CHEBI:18420"/>
    </ligand>
</feature>
<keyword evidence="5 8" id="KW-0418">Kinase</keyword>
<dbReference type="GO" id="GO:0008976">
    <property type="term" value="F:polyphosphate kinase activity"/>
    <property type="evidence" value="ECO:0007669"/>
    <property type="project" value="UniProtKB-UniRule"/>
</dbReference>
<keyword evidence="6 8" id="KW-0067">ATP-binding</keyword>
<keyword evidence="2 8" id="KW-0808">Transferase</keyword>
<dbReference type="GO" id="GO:0046872">
    <property type="term" value="F:metal ion binding"/>
    <property type="evidence" value="ECO:0007669"/>
    <property type="project" value="UniProtKB-KW"/>
</dbReference>
<evidence type="ECO:0000256" key="9">
    <source>
        <dbReference type="RuleBase" id="RU003800"/>
    </source>
</evidence>
<comment type="cofactor">
    <cofactor evidence="8">
        <name>Mg(2+)</name>
        <dbReference type="ChEBI" id="CHEBI:18420"/>
    </cofactor>
</comment>
<name>A0A926KVU1_9BACL</name>
<feature type="domain" description="Polyphosphate kinase C-terminal" evidence="12">
    <location>
        <begin position="501"/>
        <end position="671"/>
    </location>
</feature>
<feature type="domain" description="Polyphosphate kinase C-terminal" evidence="13">
    <location>
        <begin position="330"/>
        <end position="492"/>
    </location>
</feature>
<dbReference type="InterPro" id="IPR003414">
    <property type="entry name" value="PP_kinase"/>
</dbReference>
<dbReference type="SUPFAM" id="SSF56024">
    <property type="entry name" value="Phospholipase D/nuclease"/>
    <property type="match status" value="2"/>
</dbReference>
<dbReference type="SUPFAM" id="SSF143724">
    <property type="entry name" value="PHP14-like"/>
    <property type="match status" value="1"/>
</dbReference>
<dbReference type="Gene3D" id="3.30.870.10">
    <property type="entry name" value="Endonuclease Chain A"/>
    <property type="match status" value="2"/>
</dbReference>
<comment type="PTM">
    <text evidence="8 9">An intermediate of this reaction is the autophosphorylated ppk in which a phosphate is covalently linked to a histidine residue through a N-P bond.</text>
</comment>
<dbReference type="CDD" id="cd09168">
    <property type="entry name" value="PLDc_PaPPK1_C2_like"/>
    <property type="match status" value="1"/>
</dbReference>
<dbReference type="InterPro" id="IPR025200">
    <property type="entry name" value="PPK_C_dom2"/>
</dbReference>
<dbReference type="Pfam" id="PF17941">
    <property type="entry name" value="PP_kinase_C_1"/>
    <property type="match status" value="1"/>
</dbReference>
<comment type="caution">
    <text evidence="14">The sequence shown here is derived from an EMBL/GenBank/DDBJ whole genome shotgun (WGS) entry which is preliminary data.</text>
</comment>
<dbReference type="HAMAP" id="MF_00347">
    <property type="entry name" value="Polyphosphate_kinase"/>
    <property type="match status" value="1"/>
</dbReference>
<dbReference type="Proteomes" id="UP000650466">
    <property type="component" value="Unassembled WGS sequence"/>
</dbReference>
<dbReference type="PANTHER" id="PTHR30218:SF0">
    <property type="entry name" value="POLYPHOSPHATE KINASE"/>
    <property type="match status" value="1"/>
</dbReference>
<feature type="binding site" evidence="8">
    <location>
        <position position="590"/>
    </location>
    <ligand>
        <name>ATP</name>
        <dbReference type="ChEBI" id="CHEBI:30616"/>
    </ligand>
</feature>
<evidence type="ECO:0000256" key="4">
    <source>
        <dbReference type="ARBA" id="ARBA00022741"/>
    </source>
</evidence>
<dbReference type="InterPro" id="IPR024953">
    <property type="entry name" value="PP_kinase_middle"/>
</dbReference>
<comment type="caution">
    <text evidence="8">Lacks conserved residue(s) required for the propagation of feature annotation.</text>
</comment>
<dbReference type="CDD" id="cd09165">
    <property type="entry name" value="PLDc_PaPPK1_C1_like"/>
    <property type="match status" value="1"/>
</dbReference>
<dbReference type="Pfam" id="PF13089">
    <property type="entry name" value="PP_kinase_N"/>
    <property type="match status" value="1"/>
</dbReference>
<protein>
    <recommendedName>
        <fullName evidence="8 9">Polyphosphate kinase</fullName>
        <ecNumber evidence="8 9">2.7.4.1</ecNumber>
    </recommendedName>
    <alternativeName>
        <fullName evidence="8">ATP-polyphosphate phosphotransferase</fullName>
    </alternativeName>
    <alternativeName>
        <fullName evidence="8">Polyphosphoric acid kinase</fullName>
    </alternativeName>
</protein>
<gene>
    <name evidence="14" type="primary">ppk1</name>
    <name evidence="8" type="synonym">ppk</name>
    <name evidence="14" type="ORF">ICC18_29775</name>
</gene>
<evidence type="ECO:0000259" key="12">
    <source>
        <dbReference type="Pfam" id="PF13090"/>
    </source>
</evidence>
<dbReference type="SUPFAM" id="SSF140356">
    <property type="entry name" value="PPK N-terminal domain-like"/>
    <property type="match status" value="1"/>
</dbReference>
<reference evidence="14" key="1">
    <citation type="submission" date="2020-09" db="EMBL/GenBank/DDBJ databases">
        <title>Draft Genome Sequence of Paenibacillus sp. WST5.</title>
        <authorList>
            <person name="Bao Z."/>
        </authorList>
    </citation>
    <scope>NUCLEOTIDE SEQUENCE</scope>
    <source>
        <strain evidence="14">WST5</strain>
    </source>
</reference>
<feature type="active site" description="Phosphohistidine intermediate" evidence="8">
    <location>
        <position position="433"/>
    </location>
</feature>
<evidence type="ECO:0000256" key="6">
    <source>
        <dbReference type="ARBA" id="ARBA00022840"/>
    </source>
</evidence>
<dbReference type="EC" id="2.7.4.1" evidence="8 9"/>
<dbReference type="InterPro" id="IPR025198">
    <property type="entry name" value="PPK_N_dom"/>
</dbReference>
<dbReference type="NCBIfam" id="NF003921">
    <property type="entry name" value="PRK05443.2-2"/>
    <property type="match status" value="1"/>
</dbReference>
<dbReference type="InterPro" id="IPR041108">
    <property type="entry name" value="PP_kinase_C_1"/>
</dbReference>
<evidence type="ECO:0000256" key="2">
    <source>
        <dbReference type="ARBA" id="ARBA00022679"/>
    </source>
</evidence>
<feature type="domain" description="Polyphosphate kinase N-terminal" evidence="11">
    <location>
        <begin position="4"/>
        <end position="108"/>
    </location>
</feature>
<evidence type="ECO:0000259" key="13">
    <source>
        <dbReference type="Pfam" id="PF17941"/>
    </source>
</evidence>
<feature type="binding site" evidence="8">
    <location>
        <position position="373"/>
    </location>
    <ligand>
        <name>Mg(2+)</name>
        <dbReference type="ChEBI" id="CHEBI:18420"/>
    </ligand>
</feature>
<dbReference type="InterPro" id="IPR036832">
    <property type="entry name" value="PPK_N_dom_sf"/>
</dbReference>
<comment type="similarity">
    <text evidence="8 9">Belongs to the polyphosphate kinase 1 (PPK1) family.</text>
</comment>
<dbReference type="Gene3D" id="3.30.1840.10">
    <property type="entry name" value="Polyphosphate kinase middle domain"/>
    <property type="match status" value="1"/>
</dbReference>
<dbReference type="GO" id="GO:0006799">
    <property type="term" value="P:polyphosphate biosynthetic process"/>
    <property type="evidence" value="ECO:0007669"/>
    <property type="project" value="UniProtKB-UniRule"/>
</dbReference>
<dbReference type="NCBIfam" id="NF003917">
    <property type="entry name" value="PRK05443.1-1"/>
    <property type="match status" value="1"/>
</dbReference>
<comment type="function">
    <text evidence="8 9">Catalyzes the reversible transfer of the terminal phosphate of ATP to form a long-chain polyphosphate (polyP).</text>
</comment>
<dbReference type="NCBIfam" id="TIGR03705">
    <property type="entry name" value="poly_P_kin"/>
    <property type="match status" value="1"/>
</dbReference>
<dbReference type="PANTHER" id="PTHR30218">
    <property type="entry name" value="POLYPHOSPHATE KINASE"/>
    <property type="match status" value="1"/>
</dbReference>
<feature type="binding site" evidence="8">
    <location>
        <position position="42"/>
    </location>
    <ligand>
        <name>ATP</name>
        <dbReference type="ChEBI" id="CHEBI:30616"/>
    </ligand>
</feature>
<dbReference type="Gene3D" id="1.20.58.310">
    <property type="entry name" value="Polyphosphate kinase N-terminal domain"/>
    <property type="match status" value="1"/>
</dbReference>
<dbReference type="EMBL" id="JACVVD010000017">
    <property type="protein sequence ID" value="MBD0384243.1"/>
    <property type="molecule type" value="Genomic_DNA"/>
</dbReference>